<dbReference type="Proteomes" id="UP001042704">
    <property type="component" value="Chromosome"/>
</dbReference>
<dbReference type="GeneID" id="76423483"/>
<evidence type="ECO:0000313" key="2">
    <source>
        <dbReference type="Proteomes" id="UP001042704"/>
    </source>
</evidence>
<dbReference type="EMBL" id="CP036172">
    <property type="protein sequence ID" value="QSZ66703.1"/>
    <property type="molecule type" value="Genomic_DNA"/>
</dbReference>
<dbReference type="Gene3D" id="6.10.250.2100">
    <property type="match status" value="1"/>
</dbReference>
<accession>A0A8A3S464</accession>
<evidence type="ECO:0008006" key="3">
    <source>
        <dbReference type="Google" id="ProtNLM"/>
    </source>
</evidence>
<dbReference type="RefSeq" id="WP_265582063.1">
    <property type="nucleotide sequence ID" value="NZ_CP036172.1"/>
</dbReference>
<reference evidence="1" key="1">
    <citation type="journal article" date="2001" name="Int. J. Syst. Evol. Microbiol.">
        <title>Methanofollis aquaemaris sp. nov., a methanogen isolated from an aquaculture fish pond.</title>
        <authorList>
            <person name="Lai M.C."/>
            <person name="Chen S.C."/>
        </authorList>
    </citation>
    <scope>NUCLEOTIDE SEQUENCE</scope>
    <source>
        <strain evidence="1">N2F9704</strain>
    </source>
</reference>
<dbReference type="InterPro" id="IPR049537">
    <property type="entry name" value="RelB-like"/>
</dbReference>
<sequence>MLDIKRQYVMSEDNTPVGVIIDISTFERIESIIEDYGLSHYIEEADDEEPLGRAEAREYYKKMKESV</sequence>
<evidence type="ECO:0000313" key="1">
    <source>
        <dbReference type="EMBL" id="QSZ66703.1"/>
    </source>
</evidence>
<proteinExistence type="predicted"/>
<dbReference type="Pfam" id="PF18506">
    <property type="entry name" value="RelB-like"/>
    <property type="match status" value="1"/>
</dbReference>
<keyword evidence="2" id="KW-1185">Reference proteome</keyword>
<protein>
    <recommendedName>
        <fullName evidence="3">Type II toxin-antitoxin system Phd/YefM family antitoxin</fullName>
    </recommendedName>
</protein>
<gene>
    <name evidence="1" type="ORF">RJ40_03935</name>
</gene>
<dbReference type="AlphaFoldDB" id="A0A8A3S464"/>
<name>A0A8A3S464_9EURY</name>
<organism evidence="1 2">
    <name type="scientific">Methanofollis aquaemaris</name>
    <dbReference type="NCBI Taxonomy" id="126734"/>
    <lineage>
        <taxon>Archaea</taxon>
        <taxon>Methanobacteriati</taxon>
        <taxon>Methanobacteriota</taxon>
        <taxon>Stenosarchaea group</taxon>
        <taxon>Methanomicrobia</taxon>
        <taxon>Methanomicrobiales</taxon>
        <taxon>Methanomicrobiaceae</taxon>
        <taxon>Methanofollis</taxon>
    </lineage>
</organism>
<reference evidence="1" key="2">
    <citation type="submission" date="2019-02" db="EMBL/GenBank/DDBJ databases">
        <authorList>
            <person name="Chen S.-C."/>
            <person name="Chien H.-H."/>
            <person name="Lai M.-C."/>
        </authorList>
    </citation>
    <scope>NUCLEOTIDE SEQUENCE</scope>
    <source>
        <strain evidence="1">N2F9704</strain>
    </source>
</reference>
<dbReference type="KEGG" id="maqe:RJ40_03935"/>